<organism evidence="2 3">
    <name type="scientific">Pseudoxanthomonas indica</name>
    <dbReference type="NCBI Taxonomy" id="428993"/>
    <lineage>
        <taxon>Bacteria</taxon>
        <taxon>Pseudomonadati</taxon>
        <taxon>Pseudomonadota</taxon>
        <taxon>Gammaproteobacteria</taxon>
        <taxon>Lysobacterales</taxon>
        <taxon>Lysobacteraceae</taxon>
        <taxon>Pseudoxanthomonas</taxon>
    </lineage>
</organism>
<protein>
    <submittedName>
        <fullName evidence="2">Uncharacterized protein</fullName>
    </submittedName>
</protein>
<dbReference type="RefSeq" id="WP_176140888.1">
    <property type="nucleotide sequence ID" value="NZ_BMCL01000001.1"/>
</dbReference>
<sequence length="56" mass="5850">MKLTPPTFGVWLIALLLGGAGIAARLGYVPVLAAHAFWLVVSGFVLLVAATVFARL</sequence>
<name>A0A1T5LWM0_9GAMM</name>
<dbReference type="STRING" id="428993.SAMN06296058_3169"/>
<accession>A0A1T5LWM0</accession>
<keyword evidence="1" id="KW-0812">Transmembrane</keyword>
<reference evidence="2 3" key="1">
    <citation type="submission" date="2017-02" db="EMBL/GenBank/DDBJ databases">
        <authorList>
            <person name="Peterson S.W."/>
        </authorList>
    </citation>
    <scope>NUCLEOTIDE SEQUENCE [LARGE SCALE GENOMIC DNA]</scope>
    <source>
        <strain evidence="2 3">P15</strain>
    </source>
</reference>
<feature type="transmembrane region" description="Helical" evidence="1">
    <location>
        <begin position="33"/>
        <end position="54"/>
    </location>
</feature>
<dbReference type="AlphaFoldDB" id="A0A1T5LWM0"/>
<proteinExistence type="predicted"/>
<evidence type="ECO:0000313" key="3">
    <source>
        <dbReference type="Proteomes" id="UP000190341"/>
    </source>
</evidence>
<keyword evidence="1" id="KW-0472">Membrane</keyword>
<dbReference type="Proteomes" id="UP000190341">
    <property type="component" value="Unassembled WGS sequence"/>
</dbReference>
<gene>
    <name evidence="2" type="ORF">SAMN06296058_3169</name>
</gene>
<keyword evidence="1" id="KW-1133">Transmembrane helix</keyword>
<dbReference type="EMBL" id="FUZV01000002">
    <property type="protein sequence ID" value="SKC79969.1"/>
    <property type="molecule type" value="Genomic_DNA"/>
</dbReference>
<evidence type="ECO:0000256" key="1">
    <source>
        <dbReference type="SAM" id="Phobius"/>
    </source>
</evidence>
<keyword evidence="3" id="KW-1185">Reference proteome</keyword>
<evidence type="ECO:0000313" key="2">
    <source>
        <dbReference type="EMBL" id="SKC79969.1"/>
    </source>
</evidence>